<organism evidence="1 2">
    <name type="scientific">Photobacterium swingsii</name>
    <dbReference type="NCBI Taxonomy" id="680026"/>
    <lineage>
        <taxon>Bacteria</taxon>
        <taxon>Pseudomonadati</taxon>
        <taxon>Pseudomonadota</taxon>
        <taxon>Gammaproteobacteria</taxon>
        <taxon>Vibrionales</taxon>
        <taxon>Vibrionaceae</taxon>
        <taxon>Photobacterium</taxon>
    </lineage>
</organism>
<evidence type="ECO:0000313" key="2">
    <source>
        <dbReference type="Proteomes" id="UP000240481"/>
    </source>
</evidence>
<dbReference type="Proteomes" id="UP000240481">
    <property type="component" value="Unassembled WGS sequence"/>
</dbReference>
<proteinExistence type="predicted"/>
<accession>A0A0J8XUF1</accession>
<reference evidence="1 2" key="1">
    <citation type="submission" date="2018-01" db="EMBL/GenBank/DDBJ databases">
        <title>Whole genome sequencing of Histamine producing bacteria.</title>
        <authorList>
            <person name="Butler K."/>
        </authorList>
    </citation>
    <scope>NUCLEOTIDE SEQUENCE [LARGE SCALE GENOMIC DNA]</scope>
    <source>
        <strain evidence="1 2">DSM 24669</strain>
    </source>
</reference>
<name>A0A0J8XUF1_9GAMM</name>
<dbReference type="STRING" id="680026.AB733_20250"/>
<gene>
    <name evidence="1" type="ORF">C9I94_18410</name>
</gene>
<dbReference type="OrthoDB" id="6103242at2"/>
<keyword evidence="2" id="KW-1185">Reference proteome</keyword>
<dbReference type="EMBL" id="PYLZ01000011">
    <property type="protein sequence ID" value="PSW22758.1"/>
    <property type="molecule type" value="Genomic_DNA"/>
</dbReference>
<evidence type="ECO:0008006" key="3">
    <source>
        <dbReference type="Google" id="ProtNLM"/>
    </source>
</evidence>
<dbReference type="AlphaFoldDB" id="A0A0J8XUF1"/>
<protein>
    <recommendedName>
        <fullName evidence="3">TnsA endonuclease N-terminal domain-containing protein</fullName>
    </recommendedName>
</protein>
<dbReference type="RefSeq" id="WP_048900419.1">
    <property type="nucleotide sequence ID" value="NZ_AP024853.1"/>
</dbReference>
<sequence length="205" mass="23821">MFEKNYLSRRLFRHSPVKTVISYPSLKHALPQFCESTLEKEWCLQRDFNSKIETYQTQPFTLLINGIRYTPDAITREVDGTDYIEEVKPVDELKKPKVIERLRKIECGLREKGFRFRILTDESTRNRTYIANLWLLKRHQSHPHTLDWLSDAKSELGATSSIEEVATWLTGQGIRVGGLYHAIGCEHMLCNLRGAIKPQLEVVFA</sequence>
<evidence type="ECO:0000313" key="1">
    <source>
        <dbReference type="EMBL" id="PSW22758.1"/>
    </source>
</evidence>
<comment type="caution">
    <text evidence="1">The sequence shown here is derived from an EMBL/GenBank/DDBJ whole genome shotgun (WGS) entry which is preliminary data.</text>
</comment>